<dbReference type="Gene3D" id="1.10.357.40">
    <property type="entry name" value="YbiA-like"/>
    <property type="match status" value="1"/>
</dbReference>
<accession>A0A6A5XTB1</accession>
<feature type="compositionally biased region" description="Polar residues" evidence="1">
    <location>
        <begin position="27"/>
        <end position="38"/>
    </location>
</feature>
<feature type="compositionally biased region" description="Low complexity" evidence="1">
    <location>
        <begin position="39"/>
        <end position="55"/>
    </location>
</feature>
<sequence>MPPKAHLPKRLADPSTTTTMPSKRVTTRSMTSTSLRPQTSTTTGSASTAKSTVKMPKNVASNLAAAAAVSSSAETKGEQKGKGEDEGPMYFWRPHERYGYMGQWYESEWEVDGATYATAEMWMMVGKARLFGDEDIARQILSTTDPKLHRALGRQVERFDEKVWNKEKYRIVVEGNYLKFTKSKDADELRKMLLATGDRELVEASPRDRIWGIGFGEKNAGKNRYRWGLNLLGKALMDVRKRLREEDTETEKKQGEVTGQS</sequence>
<dbReference type="EMBL" id="ML978069">
    <property type="protein sequence ID" value="KAF2016183.1"/>
    <property type="molecule type" value="Genomic_DNA"/>
</dbReference>
<dbReference type="SUPFAM" id="SSF143990">
    <property type="entry name" value="YbiA-like"/>
    <property type="match status" value="1"/>
</dbReference>
<dbReference type="NCBIfam" id="TIGR02464">
    <property type="entry name" value="ribofla_fusion"/>
    <property type="match status" value="1"/>
</dbReference>
<organism evidence="3 4">
    <name type="scientific">Aaosphaeria arxii CBS 175.79</name>
    <dbReference type="NCBI Taxonomy" id="1450172"/>
    <lineage>
        <taxon>Eukaryota</taxon>
        <taxon>Fungi</taxon>
        <taxon>Dikarya</taxon>
        <taxon>Ascomycota</taxon>
        <taxon>Pezizomycotina</taxon>
        <taxon>Dothideomycetes</taxon>
        <taxon>Pleosporomycetidae</taxon>
        <taxon>Pleosporales</taxon>
        <taxon>Pleosporales incertae sedis</taxon>
        <taxon>Aaosphaeria</taxon>
    </lineage>
</organism>
<keyword evidence="4" id="KW-1185">Reference proteome</keyword>
<dbReference type="AlphaFoldDB" id="A0A6A5XTB1"/>
<evidence type="ECO:0000313" key="3">
    <source>
        <dbReference type="EMBL" id="KAF2016183.1"/>
    </source>
</evidence>
<dbReference type="InterPro" id="IPR012816">
    <property type="entry name" value="NADAR"/>
</dbReference>
<dbReference type="OrthoDB" id="206452at2759"/>
<feature type="compositionally biased region" description="Basic and acidic residues" evidence="1">
    <location>
        <begin position="75"/>
        <end position="85"/>
    </location>
</feature>
<proteinExistence type="predicted"/>
<dbReference type="RefSeq" id="XP_033384522.1">
    <property type="nucleotide sequence ID" value="XM_033521754.1"/>
</dbReference>
<dbReference type="Proteomes" id="UP000799778">
    <property type="component" value="Unassembled WGS sequence"/>
</dbReference>
<name>A0A6A5XTB1_9PLEO</name>
<evidence type="ECO:0000256" key="1">
    <source>
        <dbReference type="SAM" id="MobiDB-lite"/>
    </source>
</evidence>
<protein>
    <submittedName>
        <fullName evidence="3">DUF1768-domain-containing protein</fullName>
    </submittedName>
</protein>
<dbReference type="InterPro" id="IPR037238">
    <property type="entry name" value="YbiA-like_sf"/>
</dbReference>
<gene>
    <name evidence="3" type="ORF">BU24DRAFT_195480</name>
</gene>
<evidence type="ECO:0000313" key="4">
    <source>
        <dbReference type="Proteomes" id="UP000799778"/>
    </source>
</evidence>
<dbReference type="CDD" id="cd15457">
    <property type="entry name" value="NADAR"/>
    <property type="match status" value="1"/>
</dbReference>
<reference evidence="3" key="1">
    <citation type="journal article" date="2020" name="Stud. Mycol.">
        <title>101 Dothideomycetes genomes: a test case for predicting lifestyles and emergence of pathogens.</title>
        <authorList>
            <person name="Haridas S."/>
            <person name="Albert R."/>
            <person name="Binder M."/>
            <person name="Bloem J."/>
            <person name="Labutti K."/>
            <person name="Salamov A."/>
            <person name="Andreopoulos B."/>
            <person name="Baker S."/>
            <person name="Barry K."/>
            <person name="Bills G."/>
            <person name="Bluhm B."/>
            <person name="Cannon C."/>
            <person name="Castanera R."/>
            <person name="Culley D."/>
            <person name="Daum C."/>
            <person name="Ezra D."/>
            <person name="Gonzalez J."/>
            <person name="Henrissat B."/>
            <person name="Kuo A."/>
            <person name="Liang C."/>
            <person name="Lipzen A."/>
            <person name="Lutzoni F."/>
            <person name="Magnuson J."/>
            <person name="Mondo S."/>
            <person name="Nolan M."/>
            <person name="Ohm R."/>
            <person name="Pangilinan J."/>
            <person name="Park H.-J."/>
            <person name="Ramirez L."/>
            <person name="Alfaro M."/>
            <person name="Sun H."/>
            <person name="Tritt A."/>
            <person name="Yoshinaga Y."/>
            <person name="Zwiers L.-H."/>
            <person name="Turgeon B."/>
            <person name="Goodwin S."/>
            <person name="Spatafora J."/>
            <person name="Crous P."/>
            <person name="Grigoriev I."/>
        </authorList>
    </citation>
    <scope>NUCLEOTIDE SEQUENCE</scope>
    <source>
        <strain evidence="3">CBS 175.79</strain>
    </source>
</reference>
<feature type="region of interest" description="Disordered" evidence="1">
    <location>
        <begin position="1"/>
        <end position="55"/>
    </location>
</feature>
<dbReference type="GeneID" id="54279151"/>
<feature type="domain" description="NADAR" evidence="2">
    <location>
        <begin position="90"/>
        <end position="244"/>
    </location>
</feature>
<feature type="region of interest" description="Disordered" evidence="1">
    <location>
        <begin position="68"/>
        <end position="88"/>
    </location>
</feature>
<dbReference type="Pfam" id="PF08719">
    <property type="entry name" value="NADAR"/>
    <property type="match status" value="1"/>
</dbReference>
<evidence type="ECO:0000259" key="2">
    <source>
        <dbReference type="Pfam" id="PF08719"/>
    </source>
</evidence>